<evidence type="ECO:0000313" key="2">
    <source>
        <dbReference type="Proteomes" id="UP001153636"/>
    </source>
</evidence>
<keyword evidence="2" id="KW-1185">Reference proteome</keyword>
<protein>
    <submittedName>
        <fullName evidence="1">Uncharacterized protein</fullName>
    </submittedName>
</protein>
<reference evidence="1" key="1">
    <citation type="submission" date="2022-01" db="EMBL/GenBank/DDBJ databases">
        <authorList>
            <person name="King R."/>
        </authorList>
    </citation>
    <scope>NUCLEOTIDE SEQUENCE</scope>
</reference>
<organism evidence="1 2">
    <name type="scientific">Psylliodes chrysocephalus</name>
    <dbReference type="NCBI Taxonomy" id="3402493"/>
    <lineage>
        <taxon>Eukaryota</taxon>
        <taxon>Metazoa</taxon>
        <taxon>Ecdysozoa</taxon>
        <taxon>Arthropoda</taxon>
        <taxon>Hexapoda</taxon>
        <taxon>Insecta</taxon>
        <taxon>Pterygota</taxon>
        <taxon>Neoptera</taxon>
        <taxon>Endopterygota</taxon>
        <taxon>Coleoptera</taxon>
        <taxon>Polyphaga</taxon>
        <taxon>Cucujiformia</taxon>
        <taxon>Chrysomeloidea</taxon>
        <taxon>Chrysomelidae</taxon>
        <taxon>Galerucinae</taxon>
        <taxon>Alticini</taxon>
        <taxon>Psylliodes</taxon>
    </lineage>
</organism>
<dbReference type="OrthoDB" id="10063284at2759"/>
<sequence length="121" mass="14297">MMQSVTTDITVCQNYLKNLVDKFKNYRDDNVFEEKLAQAGELAAALEIEQGFPPFNTVRRKYKPKQFNYEKRDETPQDPKTAFKINFFLKIIDQTLSSLNSRFEMIFNYDNVFGFLVIFLN</sequence>
<gene>
    <name evidence="1" type="ORF">PSYICH_LOCUS1268</name>
</gene>
<dbReference type="Proteomes" id="UP001153636">
    <property type="component" value="Chromosome 1"/>
</dbReference>
<dbReference type="EMBL" id="OV651813">
    <property type="protein sequence ID" value="CAH1099251.1"/>
    <property type="molecule type" value="Genomic_DNA"/>
</dbReference>
<name>A0A9P0CJH6_9CUCU</name>
<accession>A0A9P0CJH6</accession>
<dbReference type="AlphaFoldDB" id="A0A9P0CJH6"/>
<proteinExistence type="predicted"/>
<evidence type="ECO:0000313" key="1">
    <source>
        <dbReference type="EMBL" id="CAH1099251.1"/>
    </source>
</evidence>